<dbReference type="EMBL" id="QYZD01000022">
    <property type="protein sequence ID" value="RJG21644.1"/>
    <property type="molecule type" value="Genomic_DNA"/>
</dbReference>
<gene>
    <name evidence="1" type="ORF">DQX05_20700</name>
</gene>
<evidence type="ECO:0000313" key="1">
    <source>
        <dbReference type="EMBL" id="RJG21644.1"/>
    </source>
</evidence>
<protein>
    <submittedName>
        <fullName evidence="1">Uncharacterized protein</fullName>
    </submittedName>
</protein>
<name>A0A3A3GFQ3_PANTH</name>
<dbReference type="Proteomes" id="UP000266177">
    <property type="component" value="Unassembled WGS sequence"/>
</dbReference>
<proteinExistence type="predicted"/>
<comment type="caution">
    <text evidence="1">The sequence shown here is derived from an EMBL/GenBank/DDBJ whole genome shotgun (WGS) entry which is preliminary data.</text>
</comment>
<accession>A0A3A3GFQ3</accession>
<organism evidence="1 2">
    <name type="scientific">Paenibacillus thiaminolyticus</name>
    <name type="common">Bacillus thiaminolyticus</name>
    <dbReference type="NCBI Taxonomy" id="49283"/>
    <lineage>
        <taxon>Bacteria</taxon>
        <taxon>Bacillati</taxon>
        <taxon>Bacillota</taxon>
        <taxon>Bacilli</taxon>
        <taxon>Bacillales</taxon>
        <taxon>Paenibacillaceae</taxon>
        <taxon>Paenibacillus</taxon>
    </lineage>
</organism>
<evidence type="ECO:0000313" key="2">
    <source>
        <dbReference type="Proteomes" id="UP000266177"/>
    </source>
</evidence>
<sequence length="433" mass="48996">MKLYGGNITGEWESVLEPTINEKTFAQHGMTDLSIIPQEAWQELAQHSPAVEIVTYVPEGNKVKSFTETYMDIPLRIDMKALPFEQLVVQPADFELHGSLLAIIANQLPVQAYEGRCQFILSFDGGVTWEVFRNGRWKSVNAADMVKVRELGMSFKALAKIKEAHFQDKGSQLRIGYYLDDSIHREEEVKLDYSRLVVRSALDDVKVKDLSLSLLNTKASIELKLTGNKLTGRLDDADKGKVQYRVLLNDKPYFPANGEFTRLAASPVDINLTISERDVVFNQENKLRVEYQDYWGETESWETKFIGTYSGLMFMDETGNYYSDTFGGILKYLDFDMLIAGQTSLDQKVVVKNQLGYSITNLTLKTVNESLPDGVAIELSRKSSPFIPVDSLLYSEVLHQGDTVECYVRIATEIDAKPTPDGRFEIRAYANRI</sequence>
<reference evidence="1 2" key="1">
    <citation type="submission" date="2018-09" db="EMBL/GenBank/DDBJ databases">
        <title>Paenibacillus SK2017-BO5.</title>
        <authorList>
            <person name="Piskunova J.V."/>
            <person name="Dubiley S.A."/>
            <person name="Severinov K.V."/>
        </authorList>
    </citation>
    <scope>NUCLEOTIDE SEQUENCE [LARGE SCALE GENOMIC DNA]</scope>
    <source>
        <strain evidence="1 2">BO5</strain>
    </source>
</reference>
<dbReference type="AlphaFoldDB" id="A0A3A3GFQ3"/>